<keyword evidence="3" id="KW-0695">RNA-directed DNA polymerase</keyword>
<dbReference type="InterPro" id="IPR000477">
    <property type="entry name" value="RT_dom"/>
</dbReference>
<dbReference type="Proteomes" id="UP000288805">
    <property type="component" value="Unassembled WGS sequence"/>
</dbReference>
<keyword evidence="3" id="KW-0548">Nucleotidyltransferase</keyword>
<dbReference type="SUPFAM" id="SSF56672">
    <property type="entry name" value="DNA/RNA polymerases"/>
    <property type="match status" value="1"/>
</dbReference>
<protein>
    <submittedName>
        <fullName evidence="3">LINE-1 reverse transcriptase-like</fullName>
    </submittedName>
</protein>
<sequence>MASVEANHKDLYQNLKRLDKCIVGSWDPRSAKGEDLRRWGNQMAQSWGLRGNLGLAKLERGKVLLEFERRDEAEKAIKMEGIWVGKTMLWLEKWNPRTGCLLEGEERSEAWVRIVGLPISLWCREILRKWARILVKISGEELPSMLEIGVEGVYYALTLWWEVRPVMRMIPAERKGTNSGEARGEVEGGVATRAGKRVTEVVEGPSGLGLGVQEGVHGRLGPDGPYRDVGPDGIMSPKAGPNSSGPSYSEGPLYLRSSGNMEVVNSGGLYGGDDCHGPSGVALPLVWAGPRQLKEANPEGVPFWEYDGRRRQAEMEPCLVEKSRTDCALIEEASRYECAPTPCGIMASELSPSPLFFFGRTPLGDFCDISGEDRVTHLREIPLCMLLPLGPSEEENECRLREGSSACKESSDKVLSLAQSMPHVGKGWQEESWGESELAKFSKFLGFSTEGLEEDILEFMIKIRKRREKVHSKNMLEKSRFERELKRLECSINYERGKKQKVNDSAKRKVIKAMIRSQRVDMFCLQETKIQSMTEGLVRSLGTGRFLNWGTVDAQGSAGGILICWDKRTLELMELEVGCFSISCRMRNVEDGLVWMFTGVYGPFSKEEREWMWEEIGAIRGIWEDPWCIGGDFNVTLSMRERSNQGRLTSAMRRFAQVVDELELIDLPLQGGTLTWSGGRNNQAWARLDRFLVTQSWLDQFNEVVQCRLPRPTSDHFPIVLMGGGIRRGPSPFLFENMWLKADGFSDLLRGWWQEIEVRGRASVRLATKMKVLKHKIKVWNREVFGRLEVNKNSALQQVEFWDGVERERSLSEGETELKKEAKDSFKKWVLLEETHWRQLSKELWLKEGDRNTGFFHRMANAHRRNNSLERMKINGVWLTEEKEMREGIVSAFQQVLSEEPGWRADVEGLHFQCLSSSEAENLEVQFSEEEIQAALMGMNGDKAPGPDGFTIAFWQSSWGLVKEEIMDLFREFYNQRSFANSLNSTFLVLIPKKGGAEDLGDFRPISLLGSLYKLVAKILDASLVANEVIDFWNKRKEKGLICQLDIEKAYDSINWRFLMKVMVKMGFGSRWLEWIWWCISTAKFSVMINGVPAGFFSNSKGLRQGDPISPYLFVLGMEVLSILIRRAVDGGFLSGCNIKGRGEEEMIVSHLLFADDTIIFCEAKKEQVSALSWVLAWFEAASSLRINLDKSVLIPVGEVEDIEELAVELGCKIGMLPTVYLRLPLGAHHKAVSI</sequence>
<evidence type="ECO:0000313" key="4">
    <source>
        <dbReference type="Proteomes" id="UP000288805"/>
    </source>
</evidence>
<evidence type="ECO:0000259" key="2">
    <source>
        <dbReference type="PROSITE" id="PS50878"/>
    </source>
</evidence>
<comment type="caution">
    <text evidence="3">The sequence shown here is derived from an EMBL/GenBank/DDBJ whole genome shotgun (WGS) entry which is preliminary data.</text>
</comment>
<feature type="region of interest" description="Disordered" evidence="1">
    <location>
        <begin position="230"/>
        <end position="250"/>
    </location>
</feature>
<dbReference type="InterPro" id="IPR036691">
    <property type="entry name" value="Endo/exonu/phosph_ase_sf"/>
</dbReference>
<dbReference type="Pfam" id="PF00078">
    <property type="entry name" value="RVT_1"/>
    <property type="match status" value="1"/>
</dbReference>
<dbReference type="CDD" id="cd01650">
    <property type="entry name" value="RT_nLTR_like"/>
    <property type="match status" value="1"/>
</dbReference>
<gene>
    <name evidence="3" type="primary">LIN1_63</name>
    <name evidence="3" type="ORF">CK203_028532</name>
</gene>
<evidence type="ECO:0000256" key="1">
    <source>
        <dbReference type="SAM" id="MobiDB-lite"/>
    </source>
</evidence>
<dbReference type="PROSITE" id="PS50878">
    <property type="entry name" value="RT_POL"/>
    <property type="match status" value="1"/>
</dbReference>
<keyword evidence="3" id="KW-0808">Transferase</keyword>
<accession>A0A438I2E8</accession>
<reference evidence="3 4" key="1">
    <citation type="journal article" date="2018" name="PLoS Genet.">
        <title>Population sequencing reveals clonal diversity and ancestral inbreeding in the grapevine cultivar Chardonnay.</title>
        <authorList>
            <person name="Roach M.J."/>
            <person name="Johnson D.L."/>
            <person name="Bohlmann J."/>
            <person name="van Vuuren H.J."/>
            <person name="Jones S.J."/>
            <person name="Pretorius I.S."/>
            <person name="Schmidt S.A."/>
            <person name="Borneman A.R."/>
        </authorList>
    </citation>
    <scope>NUCLEOTIDE SEQUENCE [LARGE SCALE GENOMIC DNA]</scope>
    <source>
        <strain evidence="4">cv. Chardonnay</strain>
        <tissue evidence="3">Leaf</tissue>
    </source>
</reference>
<dbReference type="InterPro" id="IPR025558">
    <property type="entry name" value="DUF4283"/>
</dbReference>
<dbReference type="GO" id="GO:0003964">
    <property type="term" value="F:RNA-directed DNA polymerase activity"/>
    <property type="evidence" value="ECO:0007669"/>
    <property type="project" value="UniProtKB-KW"/>
</dbReference>
<dbReference type="SUPFAM" id="SSF56219">
    <property type="entry name" value="DNase I-like"/>
    <property type="match status" value="1"/>
</dbReference>
<dbReference type="EMBL" id="QGNW01000151">
    <property type="protein sequence ID" value="RVW90896.1"/>
    <property type="molecule type" value="Genomic_DNA"/>
</dbReference>
<proteinExistence type="predicted"/>
<dbReference type="InterPro" id="IPR043502">
    <property type="entry name" value="DNA/RNA_pol_sf"/>
</dbReference>
<name>A0A438I2E8_VITVI</name>
<dbReference type="PANTHER" id="PTHR19446">
    <property type="entry name" value="REVERSE TRANSCRIPTASES"/>
    <property type="match status" value="1"/>
</dbReference>
<dbReference type="AlphaFoldDB" id="A0A438I2E8"/>
<dbReference type="InterPro" id="IPR005135">
    <property type="entry name" value="Endo/exonuclease/phosphatase"/>
</dbReference>
<evidence type="ECO:0000313" key="3">
    <source>
        <dbReference type="EMBL" id="RVW90896.1"/>
    </source>
</evidence>
<dbReference type="Pfam" id="PF03372">
    <property type="entry name" value="Exo_endo_phos"/>
    <property type="match status" value="1"/>
</dbReference>
<feature type="domain" description="Reverse transcriptase" evidence="2">
    <location>
        <begin position="972"/>
        <end position="1214"/>
    </location>
</feature>
<organism evidence="3 4">
    <name type="scientific">Vitis vinifera</name>
    <name type="common">Grape</name>
    <dbReference type="NCBI Taxonomy" id="29760"/>
    <lineage>
        <taxon>Eukaryota</taxon>
        <taxon>Viridiplantae</taxon>
        <taxon>Streptophyta</taxon>
        <taxon>Embryophyta</taxon>
        <taxon>Tracheophyta</taxon>
        <taxon>Spermatophyta</taxon>
        <taxon>Magnoliopsida</taxon>
        <taxon>eudicotyledons</taxon>
        <taxon>Gunneridae</taxon>
        <taxon>Pentapetalae</taxon>
        <taxon>rosids</taxon>
        <taxon>Vitales</taxon>
        <taxon>Vitaceae</taxon>
        <taxon>Viteae</taxon>
        <taxon>Vitis</taxon>
    </lineage>
</organism>
<dbReference type="Pfam" id="PF14111">
    <property type="entry name" value="DUF4283"/>
    <property type="match status" value="1"/>
</dbReference>
<dbReference type="Gene3D" id="3.60.10.10">
    <property type="entry name" value="Endonuclease/exonuclease/phosphatase"/>
    <property type="match status" value="1"/>
</dbReference>